<dbReference type="PANTHER" id="PTHR13271:SF47">
    <property type="entry name" value="ACTIN-HISTIDINE N-METHYLTRANSFERASE"/>
    <property type="match status" value="1"/>
</dbReference>
<evidence type="ECO:0000256" key="2">
    <source>
        <dbReference type="ARBA" id="ARBA00022679"/>
    </source>
</evidence>
<reference evidence="7" key="1">
    <citation type="journal article" date="2024" name="Gigascience">
        <title>Chromosome-level genome of the poultry shaft louse Menopon gallinae provides insight into the host-switching and adaptive evolution of parasitic lice.</title>
        <authorList>
            <person name="Xu Y."/>
            <person name="Ma L."/>
            <person name="Liu S."/>
            <person name="Liang Y."/>
            <person name="Liu Q."/>
            <person name="He Z."/>
            <person name="Tian L."/>
            <person name="Duan Y."/>
            <person name="Cai W."/>
            <person name="Li H."/>
            <person name="Song F."/>
        </authorList>
    </citation>
    <scope>NUCLEOTIDE SEQUENCE</scope>
    <source>
        <strain evidence="7">Cailab_2023a</strain>
    </source>
</reference>
<dbReference type="PANTHER" id="PTHR13271">
    <property type="entry name" value="UNCHARACTERIZED PUTATIVE METHYLTRANSFERASE"/>
    <property type="match status" value="1"/>
</dbReference>
<dbReference type="InterPro" id="IPR046341">
    <property type="entry name" value="SET_dom_sf"/>
</dbReference>
<dbReference type="EMBL" id="JARGDH010000001">
    <property type="protein sequence ID" value="KAL0280513.1"/>
    <property type="molecule type" value="Genomic_DNA"/>
</dbReference>
<feature type="region of interest" description="Disordered" evidence="5">
    <location>
        <begin position="209"/>
        <end position="239"/>
    </location>
</feature>
<dbReference type="InterPro" id="IPR015353">
    <property type="entry name" value="Rubisco_LSMT_subst-bd"/>
</dbReference>
<comment type="similarity">
    <text evidence="4">Belongs to the class V-like SAM-binding methyltransferase superfamily. SETD3 actin-histidine methyltransferase family.</text>
</comment>
<dbReference type="GO" id="GO:0016279">
    <property type="term" value="F:protein-lysine N-methyltransferase activity"/>
    <property type="evidence" value="ECO:0007669"/>
    <property type="project" value="TreeGrafter"/>
</dbReference>
<accession>A0AAW2IFD4</accession>
<evidence type="ECO:0000313" key="7">
    <source>
        <dbReference type="EMBL" id="KAL0280513.1"/>
    </source>
</evidence>
<evidence type="ECO:0000256" key="5">
    <source>
        <dbReference type="SAM" id="MobiDB-lite"/>
    </source>
</evidence>
<dbReference type="SUPFAM" id="SSF82199">
    <property type="entry name" value="SET domain"/>
    <property type="match status" value="1"/>
</dbReference>
<proteinExistence type="inferred from homology"/>
<dbReference type="Gene3D" id="3.90.1420.10">
    <property type="entry name" value="Rubisco LSMT, substrate-binding domain"/>
    <property type="match status" value="1"/>
</dbReference>
<name>A0AAW2IFD4_9NEOP</name>
<comment type="caution">
    <text evidence="7">The sequence shown here is derived from an EMBL/GenBank/DDBJ whole genome shotgun (WGS) entry which is preliminary data.</text>
</comment>
<comment type="catalytic activity">
    <reaction evidence="4">
        <text>L-histidyl-[protein] + S-adenosyl-L-methionine = N(tele)-methyl-L-histidyl-[protein] + S-adenosyl-L-homocysteine + H(+)</text>
        <dbReference type="Rhea" id="RHEA:19369"/>
        <dbReference type="Rhea" id="RHEA-COMP:9745"/>
        <dbReference type="Rhea" id="RHEA-COMP:11600"/>
        <dbReference type="ChEBI" id="CHEBI:15378"/>
        <dbReference type="ChEBI" id="CHEBI:16367"/>
        <dbReference type="ChEBI" id="CHEBI:29979"/>
        <dbReference type="ChEBI" id="CHEBI:57856"/>
        <dbReference type="ChEBI" id="CHEBI:59789"/>
        <dbReference type="EC" id="2.1.1.85"/>
    </reaction>
</comment>
<dbReference type="InterPro" id="IPR050600">
    <property type="entry name" value="SETD3_SETD6_MTase"/>
</dbReference>
<dbReference type="PROSITE" id="PS51565">
    <property type="entry name" value="SAM_MT85_SETD3"/>
    <property type="match status" value="1"/>
</dbReference>
<keyword evidence="1 4" id="KW-0489">Methyltransferase</keyword>
<dbReference type="Pfam" id="PF09273">
    <property type="entry name" value="Rubis-subs-bind"/>
    <property type="match status" value="1"/>
</dbReference>
<keyword evidence="3 4" id="KW-0949">S-adenosyl-L-methionine</keyword>
<evidence type="ECO:0000256" key="1">
    <source>
        <dbReference type="ARBA" id="ARBA00022603"/>
    </source>
</evidence>
<protein>
    <recommendedName>
        <fullName evidence="4">protein-histidine N-methyltransferase</fullName>
        <ecNumber evidence="4">2.1.1.85</ecNumber>
    </recommendedName>
</protein>
<sequence length="336" mass="38819">MTRQNYIPAKDEQCNVNALIPLWDMCNHTNGYLTTQFKSELKRSECLAFKAFKEGEQVLIFYGKRSNSDFLLHNGFVYPENQHDSYRLKLGISKADPLYESRLKLLNRLGIPPSGEFYLYGGSEPLDAVLLAFLRVFNMDEGNLQHWLDSERAEDLGCVDCALDTEIECKVWNFLFKRVELLLLGYSRLPKVKPTRQFPVSQNLIPSRLPGRRTRRDREPPDCETALQTGSESPPVRAGLRPTAVEGLKNNAPRFVKPYRLQFSFRGSVFSEFITCTLSRSVACKSLFLHSSNVTYRNKSIFAQFPNKEKWKFVEIFINFQIRKLLCEFQTVTKNI</sequence>
<feature type="domain" description="Rubisco LSMT substrate-binding" evidence="6">
    <location>
        <begin position="94"/>
        <end position="187"/>
    </location>
</feature>
<dbReference type="EC" id="2.1.1.85" evidence="4"/>
<gene>
    <name evidence="7" type="ORF">PYX00_001782</name>
</gene>
<dbReference type="AlphaFoldDB" id="A0AAW2IFD4"/>
<dbReference type="InterPro" id="IPR036464">
    <property type="entry name" value="Rubisco_LSMT_subst-bd_sf"/>
</dbReference>
<dbReference type="InterPro" id="IPR025785">
    <property type="entry name" value="SETD3"/>
</dbReference>
<dbReference type="SUPFAM" id="SSF81822">
    <property type="entry name" value="RuBisCo LSMT C-terminal, substrate-binding domain"/>
    <property type="match status" value="1"/>
</dbReference>
<evidence type="ECO:0000256" key="4">
    <source>
        <dbReference type="PROSITE-ProRule" id="PRU00898"/>
    </source>
</evidence>
<evidence type="ECO:0000256" key="3">
    <source>
        <dbReference type="ARBA" id="ARBA00022691"/>
    </source>
</evidence>
<dbReference type="Gene3D" id="3.90.1410.10">
    <property type="entry name" value="set domain protein methyltransferase, domain 1"/>
    <property type="match status" value="1"/>
</dbReference>
<evidence type="ECO:0000259" key="6">
    <source>
        <dbReference type="Pfam" id="PF09273"/>
    </source>
</evidence>
<dbReference type="GO" id="GO:0018064">
    <property type="term" value="F:protein-L-histidine N-tele-methyltransferase activity"/>
    <property type="evidence" value="ECO:0007669"/>
    <property type="project" value="UniProtKB-EC"/>
</dbReference>
<dbReference type="GO" id="GO:0032259">
    <property type="term" value="P:methylation"/>
    <property type="evidence" value="ECO:0007669"/>
    <property type="project" value="UniProtKB-KW"/>
</dbReference>
<keyword evidence="2 4" id="KW-0808">Transferase</keyword>
<organism evidence="7">
    <name type="scientific">Menopon gallinae</name>
    <name type="common">poultry shaft louse</name>
    <dbReference type="NCBI Taxonomy" id="328185"/>
    <lineage>
        <taxon>Eukaryota</taxon>
        <taxon>Metazoa</taxon>
        <taxon>Ecdysozoa</taxon>
        <taxon>Arthropoda</taxon>
        <taxon>Hexapoda</taxon>
        <taxon>Insecta</taxon>
        <taxon>Pterygota</taxon>
        <taxon>Neoptera</taxon>
        <taxon>Paraneoptera</taxon>
        <taxon>Psocodea</taxon>
        <taxon>Troctomorpha</taxon>
        <taxon>Phthiraptera</taxon>
        <taxon>Amblycera</taxon>
        <taxon>Menoponidae</taxon>
        <taxon>Menopon</taxon>
    </lineage>
</organism>